<evidence type="ECO:0000259" key="2">
    <source>
        <dbReference type="Pfam" id="PF01551"/>
    </source>
</evidence>
<sequence length="82" mass="8920">ESGRVSYAGYMRGFGNVIVLSHDRGYSTVYGHNSVNLVKKGQYVKKGSIIGKVGRTGNATGSHLHFEIRLSGKPVNPLPYLK</sequence>
<keyword evidence="1" id="KW-0732">Signal</keyword>
<feature type="domain" description="M23ase beta-sheet core" evidence="2">
    <location>
        <begin position="2"/>
        <end position="77"/>
    </location>
</feature>
<dbReference type="SUPFAM" id="SSF51261">
    <property type="entry name" value="Duplicated hybrid motif"/>
    <property type="match status" value="1"/>
</dbReference>
<organism evidence="3">
    <name type="scientific">marine sediment metagenome</name>
    <dbReference type="NCBI Taxonomy" id="412755"/>
    <lineage>
        <taxon>unclassified sequences</taxon>
        <taxon>metagenomes</taxon>
        <taxon>ecological metagenomes</taxon>
    </lineage>
</organism>
<evidence type="ECO:0000256" key="1">
    <source>
        <dbReference type="ARBA" id="ARBA00022729"/>
    </source>
</evidence>
<gene>
    <name evidence="3" type="ORF">S06H3_30130</name>
</gene>
<dbReference type="AlphaFoldDB" id="X1NID5"/>
<dbReference type="InterPro" id="IPR011055">
    <property type="entry name" value="Dup_hybrid_motif"/>
</dbReference>
<dbReference type="EMBL" id="BARV01017721">
    <property type="protein sequence ID" value="GAI26545.1"/>
    <property type="molecule type" value="Genomic_DNA"/>
</dbReference>
<dbReference type="InterPro" id="IPR016047">
    <property type="entry name" value="M23ase_b-sheet_dom"/>
</dbReference>
<feature type="non-terminal residue" evidence="3">
    <location>
        <position position="1"/>
    </location>
</feature>
<evidence type="ECO:0000313" key="3">
    <source>
        <dbReference type="EMBL" id="GAI26545.1"/>
    </source>
</evidence>
<dbReference type="InterPro" id="IPR050570">
    <property type="entry name" value="Cell_wall_metabolism_enzyme"/>
</dbReference>
<dbReference type="PANTHER" id="PTHR21666">
    <property type="entry name" value="PEPTIDASE-RELATED"/>
    <property type="match status" value="1"/>
</dbReference>
<dbReference type="Gene3D" id="2.70.70.10">
    <property type="entry name" value="Glucose Permease (Domain IIA)"/>
    <property type="match status" value="1"/>
</dbReference>
<dbReference type="GO" id="GO:0004222">
    <property type="term" value="F:metalloendopeptidase activity"/>
    <property type="evidence" value="ECO:0007669"/>
    <property type="project" value="TreeGrafter"/>
</dbReference>
<name>X1NID5_9ZZZZ</name>
<comment type="caution">
    <text evidence="3">The sequence shown here is derived from an EMBL/GenBank/DDBJ whole genome shotgun (WGS) entry which is preliminary data.</text>
</comment>
<accession>X1NID5</accession>
<protein>
    <recommendedName>
        <fullName evidence="2">M23ase beta-sheet core domain-containing protein</fullName>
    </recommendedName>
</protein>
<dbReference type="PANTHER" id="PTHR21666:SF289">
    <property type="entry name" value="L-ALA--D-GLU ENDOPEPTIDASE"/>
    <property type="match status" value="1"/>
</dbReference>
<dbReference type="Pfam" id="PF01551">
    <property type="entry name" value="Peptidase_M23"/>
    <property type="match status" value="1"/>
</dbReference>
<reference evidence="3" key="1">
    <citation type="journal article" date="2014" name="Front. Microbiol.">
        <title>High frequency of phylogenetically diverse reductive dehalogenase-homologous genes in deep subseafloor sedimentary metagenomes.</title>
        <authorList>
            <person name="Kawai M."/>
            <person name="Futagami T."/>
            <person name="Toyoda A."/>
            <person name="Takaki Y."/>
            <person name="Nishi S."/>
            <person name="Hori S."/>
            <person name="Arai W."/>
            <person name="Tsubouchi T."/>
            <person name="Morono Y."/>
            <person name="Uchiyama I."/>
            <person name="Ito T."/>
            <person name="Fujiyama A."/>
            <person name="Inagaki F."/>
            <person name="Takami H."/>
        </authorList>
    </citation>
    <scope>NUCLEOTIDE SEQUENCE</scope>
    <source>
        <strain evidence="3">Expedition CK06-06</strain>
    </source>
</reference>
<proteinExistence type="predicted"/>
<dbReference type="CDD" id="cd12797">
    <property type="entry name" value="M23_peptidase"/>
    <property type="match status" value="1"/>
</dbReference>